<evidence type="ECO:0000313" key="1">
    <source>
        <dbReference type="EMBL" id="GFY40908.1"/>
    </source>
</evidence>
<proteinExistence type="predicted"/>
<reference evidence="1" key="1">
    <citation type="submission" date="2020-08" db="EMBL/GenBank/DDBJ databases">
        <title>Multicomponent nature underlies the extraordinary mechanical properties of spider dragline silk.</title>
        <authorList>
            <person name="Kono N."/>
            <person name="Nakamura H."/>
            <person name="Mori M."/>
            <person name="Yoshida Y."/>
            <person name="Ohtoshi R."/>
            <person name="Malay A.D."/>
            <person name="Moran D.A.P."/>
            <person name="Tomita M."/>
            <person name="Numata K."/>
            <person name="Arakawa K."/>
        </authorList>
    </citation>
    <scope>NUCLEOTIDE SEQUENCE</scope>
</reference>
<protein>
    <submittedName>
        <fullName evidence="1">Uncharacterized protein</fullName>
    </submittedName>
</protein>
<sequence length="80" mass="9325">MRCHLRYQTSRITKIRRHSFRSVALPHRREVSTEILPSPQDEDKVPHSILTPSTSHMRSLGRIDFKVIALERFSVESGLE</sequence>
<organism evidence="1 2">
    <name type="scientific">Trichonephila inaurata madagascariensis</name>
    <dbReference type="NCBI Taxonomy" id="2747483"/>
    <lineage>
        <taxon>Eukaryota</taxon>
        <taxon>Metazoa</taxon>
        <taxon>Ecdysozoa</taxon>
        <taxon>Arthropoda</taxon>
        <taxon>Chelicerata</taxon>
        <taxon>Arachnida</taxon>
        <taxon>Araneae</taxon>
        <taxon>Araneomorphae</taxon>
        <taxon>Entelegynae</taxon>
        <taxon>Araneoidea</taxon>
        <taxon>Nephilidae</taxon>
        <taxon>Trichonephila</taxon>
        <taxon>Trichonephila inaurata</taxon>
    </lineage>
</organism>
<dbReference type="AlphaFoldDB" id="A0A8X7BRS2"/>
<gene>
    <name evidence="1" type="ORF">TNIN_307541</name>
</gene>
<accession>A0A8X7BRS2</accession>
<name>A0A8X7BRS2_9ARAC</name>
<comment type="caution">
    <text evidence="1">The sequence shown here is derived from an EMBL/GenBank/DDBJ whole genome shotgun (WGS) entry which is preliminary data.</text>
</comment>
<keyword evidence="2" id="KW-1185">Reference proteome</keyword>
<dbReference type="EMBL" id="BMAV01002191">
    <property type="protein sequence ID" value="GFY40908.1"/>
    <property type="molecule type" value="Genomic_DNA"/>
</dbReference>
<dbReference type="Proteomes" id="UP000886998">
    <property type="component" value="Unassembled WGS sequence"/>
</dbReference>
<evidence type="ECO:0000313" key="2">
    <source>
        <dbReference type="Proteomes" id="UP000886998"/>
    </source>
</evidence>